<feature type="signal peptide" evidence="1">
    <location>
        <begin position="1"/>
        <end position="23"/>
    </location>
</feature>
<dbReference type="Pfam" id="PF00581">
    <property type="entry name" value="Rhodanese"/>
    <property type="match status" value="2"/>
</dbReference>
<dbReference type="EMBL" id="CP000155">
    <property type="protein sequence ID" value="ABC27021.1"/>
    <property type="molecule type" value="Genomic_DNA"/>
</dbReference>
<evidence type="ECO:0000313" key="4">
    <source>
        <dbReference type="Proteomes" id="UP000000238"/>
    </source>
</evidence>
<dbReference type="InterPro" id="IPR050229">
    <property type="entry name" value="GlpE_sulfurtransferase"/>
</dbReference>
<keyword evidence="3" id="KW-0808">Transferase</keyword>
<feature type="domain" description="Rhodanese" evidence="2">
    <location>
        <begin position="50"/>
        <end position="145"/>
    </location>
</feature>
<dbReference type="SMART" id="SM00450">
    <property type="entry name" value="RHOD"/>
    <property type="match status" value="1"/>
</dbReference>
<keyword evidence="1" id="KW-0732">Signal</keyword>
<dbReference type="Gene3D" id="3.40.250.10">
    <property type="entry name" value="Rhodanese-like domain"/>
    <property type="match status" value="2"/>
</dbReference>
<evidence type="ECO:0000313" key="3">
    <source>
        <dbReference type="EMBL" id="ABC27021.1"/>
    </source>
</evidence>
<dbReference type="InterPro" id="IPR036873">
    <property type="entry name" value="Rhodanese-like_dom_sf"/>
</dbReference>
<dbReference type="RefSeq" id="WP_011394098.1">
    <property type="nucleotide sequence ID" value="NC_007645.1"/>
</dbReference>
<dbReference type="HOGENOM" id="CLU_1000914_0_0_6"/>
<dbReference type="AlphaFoldDB" id="Q2SQQ3"/>
<name>Q2SQQ3_HAHCH</name>
<dbReference type="PANTHER" id="PTHR43031:SF1">
    <property type="entry name" value="PYRIDINE NUCLEOTIDE-DISULPHIDE OXIDOREDUCTASE"/>
    <property type="match status" value="1"/>
</dbReference>
<evidence type="ECO:0000256" key="1">
    <source>
        <dbReference type="SAM" id="SignalP"/>
    </source>
</evidence>
<dbReference type="OrthoDB" id="9814704at2"/>
<protein>
    <submittedName>
        <fullName evidence="3">Predicted sulfurtransferase</fullName>
    </submittedName>
</protein>
<feature type="chain" id="PRO_5004215761" evidence="1">
    <location>
        <begin position="24"/>
        <end position="267"/>
    </location>
</feature>
<organism evidence="3 4">
    <name type="scientific">Hahella chejuensis (strain KCTC 2396)</name>
    <dbReference type="NCBI Taxonomy" id="349521"/>
    <lineage>
        <taxon>Bacteria</taxon>
        <taxon>Pseudomonadati</taxon>
        <taxon>Pseudomonadota</taxon>
        <taxon>Gammaproteobacteria</taxon>
        <taxon>Oceanospirillales</taxon>
        <taxon>Hahellaceae</taxon>
        <taxon>Hahella</taxon>
    </lineage>
</organism>
<proteinExistence type="predicted"/>
<dbReference type="SUPFAM" id="SSF52821">
    <property type="entry name" value="Rhodanese/Cell cycle control phosphatase"/>
    <property type="match status" value="2"/>
</dbReference>
<dbReference type="GO" id="GO:0016740">
    <property type="term" value="F:transferase activity"/>
    <property type="evidence" value="ECO:0007669"/>
    <property type="project" value="UniProtKB-KW"/>
</dbReference>
<keyword evidence="4" id="KW-1185">Reference proteome</keyword>
<dbReference type="PROSITE" id="PS50206">
    <property type="entry name" value="RHODANESE_3"/>
    <property type="match status" value="1"/>
</dbReference>
<dbReference type="Proteomes" id="UP000000238">
    <property type="component" value="Chromosome"/>
</dbReference>
<dbReference type="PANTHER" id="PTHR43031">
    <property type="entry name" value="FAD-DEPENDENT OXIDOREDUCTASE"/>
    <property type="match status" value="1"/>
</dbReference>
<dbReference type="InterPro" id="IPR001763">
    <property type="entry name" value="Rhodanese-like_dom"/>
</dbReference>
<dbReference type="eggNOG" id="COG0607">
    <property type="taxonomic scope" value="Bacteria"/>
</dbReference>
<reference evidence="3 4" key="1">
    <citation type="journal article" date="2005" name="Nucleic Acids Res.">
        <title>Genomic blueprint of Hahella chejuensis, a marine microbe producing an algicidal agent.</title>
        <authorList>
            <person name="Jeong H."/>
            <person name="Yim J.H."/>
            <person name="Lee C."/>
            <person name="Choi S.-H."/>
            <person name="Park Y.K."/>
            <person name="Yoon S.H."/>
            <person name="Hur C.-G."/>
            <person name="Kang H.-Y."/>
            <person name="Kim D."/>
            <person name="Lee H.H."/>
            <person name="Park K.H."/>
            <person name="Park S.-H."/>
            <person name="Park H.-S."/>
            <person name="Lee H.K."/>
            <person name="Oh T.K."/>
            <person name="Kim J.F."/>
        </authorList>
    </citation>
    <scope>NUCLEOTIDE SEQUENCE [LARGE SCALE GENOMIC DNA]</scope>
    <source>
        <strain evidence="3 4">KCTC 2396</strain>
    </source>
</reference>
<dbReference type="CDD" id="cd00158">
    <property type="entry name" value="RHOD"/>
    <property type="match status" value="1"/>
</dbReference>
<dbReference type="KEGG" id="hch:HCH_00100"/>
<gene>
    <name evidence="3" type="ordered locus">HCH_00100</name>
</gene>
<sequence length="267" mass="30870">MFTCSPRNLAYIVFLLFTLSAYAEEDEFPGRRQYPAVDFIELQEFYQQLAAGEIVAVDVRTDYEYNTLHIKGAFNVSYTSHNFAEEMQALQKQHPGKKLALYCNGKTCLKSYKAASKCRKYGIENVIVYDAGVFDYAKAYPQDTNLFGEVLGDPGRLIGKDKLKAHTITVAEFEDKIIKTDGIVLDVRDKQQREGIAIFFMREKRAPLDRPDLIDRYINQAKKRNVPLLIYDQAGKQIRWLQYYLEKQNVSSYYFMAGGIDEYYKTL</sequence>
<accession>Q2SQQ3</accession>
<evidence type="ECO:0000259" key="2">
    <source>
        <dbReference type="PROSITE" id="PS50206"/>
    </source>
</evidence>